<dbReference type="HOGENOM" id="CLU_1769889_0_0_1"/>
<protein>
    <submittedName>
        <fullName evidence="2 3">Uncharacterized protein</fullName>
    </submittedName>
</protein>
<accession>B0WXA6</accession>
<feature type="compositionally biased region" description="Basic and acidic residues" evidence="1">
    <location>
        <begin position="1"/>
        <end position="10"/>
    </location>
</feature>
<dbReference type="InParanoid" id="B0WXA6"/>
<sequence length="147" mass="17297">MTSRPEDCKTKKATNPTNISKQDQNTTSNHQDLKAGSADTKTRRQQVHKTTSPEGHKNSRQQNKIISRLEASRPEVYKDRRLQAEMTSRIKDNKIRRHQDQKAGSENSNARKDYKQRIQELMTSKLEDRIERTSWPEDCKTRQQQYQ</sequence>
<reference evidence="3" key="2">
    <citation type="submission" date="2021-02" db="UniProtKB">
        <authorList>
            <consortium name="EnsemblMetazoa"/>
        </authorList>
    </citation>
    <scope>IDENTIFICATION</scope>
    <source>
        <strain evidence="3">JHB</strain>
    </source>
</reference>
<keyword evidence="4" id="KW-1185">Reference proteome</keyword>
<gene>
    <name evidence="3" type="primary">6044520</name>
    <name evidence="2" type="ORF">CpipJ_CPIJ011480</name>
</gene>
<organism>
    <name type="scientific">Culex quinquefasciatus</name>
    <name type="common">Southern house mosquito</name>
    <name type="synonym">Culex pungens</name>
    <dbReference type="NCBI Taxonomy" id="7176"/>
    <lineage>
        <taxon>Eukaryota</taxon>
        <taxon>Metazoa</taxon>
        <taxon>Ecdysozoa</taxon>
        <taxon>Arthropoda</taxon>
        <taxon>Hexapoda</taxon>
        <taxon>Insecta</taxon>
        <taxon>Pterygota</taxon>
        <taxon>Neoptera</taxon>
        <taxon>Endopterygota</taxon>
        <taxon>Diptera</taxon>
        <taxon>Nematocera</taxon>
        <taxon>Culicoidea</taxon>
        <taxon>Culicidae</taxon>
        <taxon>Culicinae</taxon>
        <taxon>Culicini</taxon>
        <taxon>Culex</taxon>
        <taxon>Culex</taxon>
    </lineage>
</organism>
<evidence type="ECO:0000313" key="2">
    <source>
        <dbReference type="EMBL" id="EDS36367.1"/>
    </source>
</evidence>
<feature type="compositionally biased region" description="Basic and acidic residues" evidence="1">
    <location>
        <begin position="70"/>
        <end position="117"/>
    </location>
</feature>
<evidence type="ECO:0000256" key="1">
    <source>
        <dbReference type="SAM" id="MobiDB-lite"/>
    </source>
</evidence>
<dbReference type="EnsemblMetazoa" id="CPIJ011480-RA">
    <property type="protein sequence ID" value="CPIJ011480-PA"/>
    <property type="gene ID" value="CPIJ011480"/>
</dbReference>
<dbReference type="KEGG" id="cqu:CpipJ_CPIJ011480"/>
<dbReference type="EMBL" id="DS232160">
    <property type="protein sequence ID" value="EDS36367.1"/>
    <property type="molecule type" value="Genomic_DNA"/>
</dbReference>
<reference evidence="2" key="1">
    <citation type="submission" date="2007-03" db="EMBL/GenBank/DDBJ databases">
        <title>Annotation of Culex pipiens quinquefasciatus.</title>
        <authorList>
            <consortium name="The Broad Institute Genome Sequencing Platform"/>
            <person name="Atkinson P.W."/>
            <person name="Hemingway J."/>
            <person name="Christensen B.M."/>
            <person name="Higgs S."/>
            <person name="Kodira C."/>
            <person name="Hannick L."/>
            <person name="Megy K."/>
            <person name="O'Leary S."/>
            <person name="Pearson M."/>
            <person name="Haas B.J."/>
            <person name="Mauceli E."/>
            <person name="Wortman J.R."/>
            <person name="Lee N.H."/>
            <person name="Guigo R."/>
            <person name="Stanke M."/>
            <person name="Alvarado L."/>
            <person name="Amedeo P."/>
            <person name="Antoine C.H."/>
            <person name="Arensburger P."/>
            <person name="Bidwell S.L."/>
            <person name="Crawford M."/>
            <person name="Camaro F."/>
            <person name="Devon K."/>
            <person name="Engels R."/>
            <person name="Hammond M."/>
            <person name="Howarth C."/>
            <person name="Koehrsen M."/>
            <person name="Lawson D."/>
            <person name="Montgomery P."/>
            <person name="Nene V."/>
            <person name="Nusbaum C."/>
            <person name="Puiu D."/>
            <person name="Romero-Severson J."/>
            <person name="Severson D.W."/>
            <person name="Shumway M."/>
            <person name="Sisk P."/>
            <person name="Stolte C."/>
            <person name="Zeng Q."/>
            <person name="Eisenstadt E."/>
            <person name="Fraser-Liggett C."/>
            <person name="Strausberg R."/>
            <person name="Galagan J."/>
            <person name="Birren B."/>
            <person name="Collins F.H."/>
        </authorList>
    </citation>
    <scope>NUCLEOTIDE SEQUENCE [LARGE SCALE GENOMIC DNA]</scope>
    <source>
        <strain evidence="2">JHB</strain>
    </source>
</reference>
<dbReference type="AlphaFoldDB" id="B0WXA6"/>
<evidence type="ECO:0000313" key="3">
    <source>
        <dbReference type="EnsemblMetazoa" id="CPIJ011480-PA"/>
    </source>
</evidence>
<proteinExistence type="predicted"/>
<name>B0WXA6_CULQU</name>
<feature type="compositionally biased region" description="Polar residues" evidence="1">
    <location>
        <begin position="13"/>
        <end position="30"/>
    </location>
</feature>
<feature type="region of interest" description="Disordered" evidence="1">
    <location>
        <begin position="1"/>
        <end position="117"/>
    </location>
</feature>
<dbReference type="VEuPathDB" id="VectorBase:CPIJ011480"/>
<dbReference type="Proteomes" id="UP000002320">
    <property type="component" value="Unassembled WGS sequence"/>
</dbReference>
<evidence type="ECO:0000313" key="4">
    <source>
        <dbReference type="Proteomes" id="UP000002320"/>
    </source>
</evidence>